<dbReference type="RefSeq" id="XP_044567922.1">
    <property type="nucleotide sequence ID" value="XM_044700554.1"/>
</dbReference>
<reference evidence="1 2" key="1">
    <citation type="journal article" date="2019" name="Sci. Rep.">
        <title>Nanopore sequencing improves the draft genome of the human pathogenic amoeba Naegleria fowleri.</title>
        <authorList>
            <person name="Liechti N."/>
            <person name="Schurch N."/>
            <person name="Bruggmann R."/>
            <person name="Wittwer M."/>
        </authorList>
    </citation>
    <scope>NUCLEOTIDE SEQUENCE [LARGE SCALE GENOMIC DNA]</scope>
    <source>
        <strain evidence="1 2">ATCC 30894</strain>
    </source>
</reference>
<dbReference type="VEuPathDB" id="AmoebaDB:FDP41_010274"/>
<dbReference type="VEuPathDB" id="AmoebaDB:NfTy_010920"/>
<dbReference type="EMBL" id="VFQX01000006">
    <property type="protein sequence ID" value="KAF0983209.1"/>
    <property type="molecule type" value="Genomic_DNA"/>
</dbReference>
<dbReference type="AlphaFoldDB" id="A0A6A5CD28"/>
<organism evidence="1 2">
    <name type="scientific">Naegleria fowleri</name>
    <name type="common">Brain eating amoeba</name>
    <dbReference type="NCBI Taxonomy" id="5763"/>
    <lineage>
        <taxon>Eukaryota</taxon>
        <taxon>Discoba</taxon>
        <taxon>Heterolobosea</taxon>
        <taxon>Tetramitia</taxon>
        <taxon>Eutetramitia</taxon>
        <taxon>Vahlkampfiidae</taxon>
        <taxon>Naegleria</taxon>
    </lineage>
</organism>
<dbReference type="GeneID" id="68117489"/>
<dbReference type="OMA" id="AYHVTIN"/>
<dbReference type="VEuPathDB" id="AmoebaDB:NF0121760"/>
<comment type="caution">
    <text evidence="1">The sequence shown here is derived from an EMBL/GenBank/DDBJ whole genome shotgun (WGS) entry which is preliminary data.</text>
</comment>
<sequence>MTTLISCVAARADKHVVNVRNDQDAYHVTINLNNDDHPQRIEGQPLHVDSTTRKVISKFKYVLTKQDEKKIAQKYITFAENVKKLYDSIPEDASPDASALKQQLLAIVRDFTLKSEHPGVDMLKSTLNDFKKVASSQQVQNNNNEGGAQTLGLPAAIKAVSFAMNVADKIGTYSDSLSKASKFLEGPVANKLQKLKPFEEKIARKIAPVVKSKTFQTARRSLEVVSAALSLKGGLKALGMVKKIKLGTLKNVRKTLKELTKVVKNSKQIMKMIRKNPLKALKRFKKFQKQ</sequence>
<proteinExistence type="predicted"/>
<gene>
    <name evidence="1" type="ORF">FDP41_010274</name>
</gene>
<name>A0A6A5CD28_NAEFO</name>
<accession>A0A6A5CD28</accession>
<dbReference type="Proteomes" id="UP000444721">
    <property type="component" value="Unassembled WGS sequence"/>
</dbReference>
<evidence type="ECO:0000313" key="2">
    <source>
        <dbReference type="Proteomes" id="UP000444721"/>
    </source>
</evidence>
<evidence type="ECO:0000313" key="1">
    <source>
        <dbReference type="EMBL" id="KAF0983209.1"/>
    </source>
</evidence>
<protein>
    <submittedName>
        <fullName evidence="1">Uncharacterized protein</fullName>
    </submittedName>
</protein>
<dbReference type="OrthoDB" id="10424763at2759"/>
<keyword evidence="2" id="KW-1185">Reference proteome</keyword>